<proteinExistence type="predicted"/>
<evidence type="ECO:0008006" key="3">
    <source>
        <dbReference type="Google" id="ProtNLM"/>
    </source>
</evidence>
<dbReference type="Pfam" id="PF18933">
    <property type="entry name" value="PsbP_2"/>
    <property type="match status" value="1"/>
</dbReference>
<keyword evidence="2" id="KW-1185">Reference proteome</keyword>
<dbReference type="EMBL" id="LR699119">
    <property type="protein sequence ID" value="VVC75662.1"/>
    <property type="molecule type" value="Genomic_DNA"/>
</dbReference>
<dbReference type="KEGG" id="asip:AQUSIP_09520"/>
<dbReference type="Proteomes" id="UP000324194">
    <property type="component" value="Chromosome 1"/>
</dbReference>
<name>A0A5E4PGQ7_9COXI</name>
<accession>A0A5E4PGQ7</accession>
<dbReference type="OrthoDB" id="21773at2"/>
<evidence type="ECO:0000313" key="1">
    <source>
        <dbReference type="EMBL" id="VVC75662.1"/>
    </source>
</evidence>
<organism evidence="1 2">
    <name type="scientific">Aquicella siphonis</name>
    <dbReference type="NCBI Taxonomy" id="254247"/>
    <lineage>
        <taxon>Bacteria</taxon>
        <taxon>Pseudomonadati</taxon>
        <taxon>Pseudomonadota</taxon>
        <taxon>Gammaproteobacteria</taxon>
        <taxon>Legionellales</taxon>
        <taxon>Coxiellaceae</taxon>
        <taxon>Aquicella</taxon>
    </lineage>
</organism>
<reference evidence="1 2" key="1">
    <citation type="submission" date="2019-08" db="EMBL/GenBank/DDBJ databases">
        <authorList>
            <person name="Guy L."/>
        </authorList>
    </citation>
    <scope>NUCLEOTIDE SEQUENCE [LARGE SCALE GENOMIC DNA]</scope>
    <source>
        <strain evidence="1 2">SGT-108</strain>
    </source>
</reference>
<protein>
    <recommendedName>
        <fullName evidence="3">PsbP C-terminal domain-containing protein</fullName>
    </recommendedName>
</protein>
<sequence length="209" mass="23368">MWLFNKKIIGTVVFIAVFVLVTGAATSAINGKEDNSPKTSKDDNKSTNQIALDKFYENRGSKFSIKYPSDWIYDNTEEGSVLFSGKKGTAAYYSTVNIQTVLSKKSGGEYKSIDDIIADVREQVLKESPKANFLAHGPFSLIQPDGSSLKGEYLTFIYTYEGSIIEQWQIVVPRQDGLVFYTWAYTAPIEMYGDYLDIAKAMLATWAIN</sequence>
<gene>
    <name evidence="1" type="ORF">AQUSIP_09520</name>
</gene>
<dbReference type="RefSeq" id="WP_148338949.1">
    <property type="nucleotide sequence ID" value="NZ_LR699119.1"/>
</dbReference>
<evidence type="ECO:0000313" key="2">
    <source>
        <dbReference type="Proteomes" id="UP000324194"/>
    </source>
</evidence>
<dbReference type="AlphaFoldDB" id="A0A5E4PGQ7"/>
<dbReference type="Gene3D" id="3.40.1000.10">
    <property type="entry name" value="Mog1/PsbP, alpha/beta/alpha sandwich"/>
    <property type="match status" value="1"/>
</dbReference>